<proteinExistence type="predicted"/>
<keyword evidence="2" id="KW-1185">Reference proteome</keyword>
<dbReference type="InterPro" id="IPR011010">
    <property type="entry name" value="DNA_brk_join_enz"/>
</dbReference>
<accession>A0AAV8V9W6</accession>
<organism evidence="1 2">
    <name type="scientific">Exocentrus adspersus</name>
    <dbReference type="NCBI Taxonomy" id="1586481"/>
    <lineage>
        <taxon>Eukaryota</taxon>
        <taxon>Metazoa</taxon>
        <taxon>Ecdysozoa</taxon>
        <taxon>Arthropoda</taxon>
        <taxon>Hexapoda</taxon>
        <taxon>Insecta</taxon>
        <taxon>Pterygota</taxon>
        <taxon>Neoptera</taxon>
        <taxon>Endopterygota</taxon>
        <taxon>Coleoptera</taxon>
        <taxon>Polyphaga</taxon>
        <taxon>Cucujiformia</taxon>
        <taxon>Chrysomeloidea</taxon>
        <taxon>Cerambycidae</taxon>
        <taxon>Lamiinae</taxon>
        <taxon>Acanthocinini</taxon>
        <taxon>Exocentrus</taxon>
    </lineage>
</organism>
<name>A0AAV8V9W6_9CUCU</name>
<evidence type="ECO:0000313" key="1">
    <source>
        <dbReference type="EMBL" id="KAJ8910797.1"/>
    </source>
</evidence>
<dbReference type="Proteomes" id="UP001159042">
    <property type="component" value="Unassembled WGS sequence"/>
</dbReference>
<evidence type="ECO:0000313" key="2">
    <source>
        <dbReference type="Proteomes" id="UP001159042"/>
    </source>
</evidence>
<dbReference type="PANTHER" id="PTHR35617">
    <property type="entry name" value="PHAGE_INTEGRASE DOMAIN-CONTAINING PROTEIN"/>
    <property type="match status" value="1"/>
</dbReference>
<dbReference type="EMBL" id="JANEYG010000243">
    <property type="protein sequence ID" value="KAJ8910797.1"/>
    <property type="molecule type" value="Genomic_DNA"/>
</dbReference>
<sequence>MVVVTLWLYASYIPSKDNWEADQESRILPMDTEWSLAPSAFQTIIQNSGVPTMDLFASKDNKKFPKYYAWFRDLGASAVDAFTVFWGNDIFYAFPQFALILRTLQKITNDQAAGIVLVPYWKTQVWYPLFEKMVVSKPFFFYPHPNLLFSPYSQESHPLSQKLTLVAAVLYDKGHNLYGSFNSHRSALSLVLPGKIGEDPLIKRCLKGVFRLRSSTPRYNVTWDPAQIKLPSDSLKQVSFKLVTLLCLSTGQRLQTISLIEVSNIKRTGSGLQIFIPDLIKTSGPYNSQLCLDLPYFTEKPNLCVASLLNEYLQRTQCYRRNNDFLFLTLQPHGVATKQTLSRWVKT</sequence>
<reference evidence="1 2" key="1">
    <citation type="journal article" date="2023" name="Insect Mol. Biol.">
        <title>Genome sequencing provides insights into the evolution of gene families encoding plant cell wall-degrading enzymes in longhorned beetles.</title>
        <authorList>
            <person name="Shin N.R."/>
            <person name="Okamura Y."/>
            <person name="Kirsch R."/>
            <person name="Pauchet Y."/>
        </authorList>
    </citation>
    <scope>NUCLEOTIDE SEQUENCE [LARGE SCALE GENOMIC DNA]</scope>
    <source>
        <strain evidence="1">EAD_L_NR</strain>
    </source>
</reference>
<dbReference type="SUPFAM" id="SSF56349">
    <property type="entry name" value="DNA breaking-rejoining enzymes"/>
    <property type="match status" value="1"/>
</dbReference>
<gene>
    <name evidence="1" type="ORF">NQ315_004522</name>
</gene>
<protein>
    <submittedName>
        <fullName evidence="1">Uncharacterized protein</fullName>
    </submittedName>
</protein>
<dbReference type="GO" id="GO:0003677">
    <property type="term" value="F:DNA binding"/>
    <property type="evidence" value="ECO:0007669"/>
    <property type="project" value="InterPro"/>
</dbReference>
<comment type="caution">
    <text evidence="1">The sequence shown here is derived from an EMBL/GenBank/DDBJ whole genome shotgun (WGS) entry which is preliminary data.</text>
</comment>
<dbReference type="PANTHER" id="PTHR35617:SF3">
    <property type="entry name" value="CORE-BINDING (CB) DOMAIN-CONTAINING PROTEIN"/>
    <property type="match status" value="1"/>
</dbReference>
<dbReference type="AlphaFoldDB" id="A0AAV8V9W6"/>